<gene>
    <name evidence="1" type="ORF">ADA01nite_09650</name>
</gene>
<comment type="caution">
    <text evidence="1">The sequence shown here is derived from an EMBL/GenBank/DDBJ whole genome shotgun (WGS) entry which is preliminary data.</text>
</comment>
<keyword evidence="2" id="KW-1185">Reference proteome</keyword>
<dbReference type="EMBL" id="BJXX01000047">
    <property type="protein sequence ID" value="GEN33505.1"/>
    <property type="molecule type" value="Genomic_DNA"/>
</dbReference>
<proteinExistence type="predicted"/>
<evidence type="ECO:0000313" key="1">
    <source>
        <dbReference type="EMBL" id="GEN33505.1"/>
    </source>
</evidence>
<accession>A0A511V3L1</accession>
<dbReference type="Proteomes" id="UP000321157">
    <property type="component" value="Unassembled WGS sequence"/>
</dbReference>
<name>A0A511V3L1_9BACL</name>
<protein>
    <submittedName>
        <fullName evidence="1">Uncharacterized protein</fullName>
    </submittedName>
</protein>
<dbReference type="AlphaFoldDB" id="A0A511V3L1"/>
<reference evidence="1 2" key="1">
    <citation type="submission" date="2019-07" db="EMBL/GenBank/DDBJ databases">
        <title>Whole genome shotgun sequence of Aneurinibacillus danicus NBRC 102444.</title>
        <authorList>
            <person name="Hosoyama A."/>
            <person name="Uohara A."/>
            <person name="Ohji S."/>
            <person name="Ichikawa N."/>
        </authorList>
    </citation>
    <scope>NUCLEOTIDE SEQUENCE [LARGE SCALE GENOMIC DNA]</scope>
    <source>
        <strain evidence="1 2">NBRC 102444</strain>
    </source>
</reference>
<dbReference type="OrthoDB" id="9130284at2"/>
<evidence type="ECO:0000313" key="2">
    <source>
        <dbReference type="Proteomes" id="UP000321157"/>
    </source>
</evidence>
<dbReference type="RefSeq" id="WP_146808841.1">
    <property type="nucleotide sequence ID" value="NZ_BJXX01000047.1"/>
</dbReference>
<sequence>MNFKQFLFPSDTKRKVWLDFLDYANRLFAAGREDLWSNPDTFISIYSQGQGLLRSDVLSLSILDFYADFIHREPEVREPWVGRKPTFALKKLLALEEPRRVLLDVLSGLQTLYRGNPPIVLAIPSPQRLLLWLDSVVQLDQDHPISDDDIEAAAIYLAEYLRSFSTSGLSAIVIMESDSPLLDLNEALSLYQPVFNIVKHYQWSVGIQQEGIAHGITGDGDELDFYLYGDSESSDLLPLWKKGLAIGGGLNRNFWEGNSDFSELPSIGLAYGMIPGNAEPEKVLAQLKKLHS</sequence>
<organism evidence="1 2">
    <name type="scientific">Aneurinibacillus danicus</name>
    <dbReference type="NCBI Taxonomy" id="267746"/>
    <lineage>
        <taxon>Bacteria</taxon>
        <taxon>Bacillati</taxon>
        <taxon>Bacillota</taxon>
        <taxon>Bacilli</taxon>
        <taxon>Bacillales</taxon>
        <taxon>Paenibacillaceae</taxon>
        <taxon>Aneurinibacillus group</taxon>
        <taxon>Aneurinibacillus</taxon>
    </lineage>
</organism>